<protein>
    <submittedName>
        <fullName evidence="1">Uncharacterized protein</fullName>
    </submittedName>
</protein>
<evidence type="ECO:0000313" key="2">
    <source>
        <dbReference type="Proteomes" id="UP000605361"/>
    </source>
</evidence>
<reference evidence="1" key="1">
    <citation type="submission" date="2020-11" db="EMBL/GenBank/DDBJ databases">
        <title>Whole-genome analyses of Nonomuraea sp. K274.</title>
        <authorList>
            <person name="Veyisoglu A."/>
        </authorList>
    </citation>
    <scope>NUCLEOTIDE SEQUENCE</scope>
    <source>
        <strain evidence="1">K274</strain>
    </source>
</reference>
<keyword evidence="2" id="KW-1185">Reference proteome</keyword>
<evidence type="ECO:0000313" key="1">
    <source>
        <dbReference type="EMBL" id="MBF8186410.1"/>
    </source>
</evidence>
<organism evidence="1 2">
    <name type="scientific">Nonomuraea cypriaca</name>
    <dbReference type="NCBI Taxonomy" id="1187855"/>
    <lineage>
        <taxon>Bacteria</taxon>
        <taxon>Bacillati</taxon>
        <taxon>Actinomycetota</taxon>
        <taxon>Actinomycetes</taxon>
        <taxon>Streptosporangiales</taxon>
        <taxon>Streptosporangiaceae</taxon>
        <taxon>Nonomuraea</taxon>
    </lineage>
</organism>
<dbReference type="Proteomes" id="UP000605361">
    <property type="component" value="Unassembled WGS sequence"/>
</dbReference>
<dbReference type="AlphaFoldDB" id="A0A931EXM5"/>
<comment type="caution">
    <text evidence="1">The sequence shown here is derived from an EMBL/GenBank/DDBJ whole genome shotgun (WGS) entry which is preliminary data.</text>
</comment>
<gene>
    <name evidence="1" type="ORF">ITP53_11760</name>
</gene>
<dbReference type="EMBL" id="JADOGI010000027">
    <property type="protein sequence ID" value="MBF8186410.1"/>
    <property type="molecule type" value="Genomic_DNA"/>
</dbReference>
<dbReference type="RefSeq" id="WP_195895386.1">
    <property type="nucleotide sequence ID" value="NZ_JADOGI010000027.1"/>
</dbReference>
<sequence>MQARQLWALLDQADPELVYDLDRTEDATPERMDTQAHHRLEATFYRQAPLTAAAMNALMDAESVLRQAEDGA</sequence>
<name>A0A931EXM5_9ACTN</name>
<accession>A0A931EXM5</accession>
<proteinExistence type="predicted"/>